<reference evidence="1" key="1">
    <citation type="submission" date="2020-04" db="EMBL/GenBank/DDBJ databases">
        <authorList>
            <person name="Alioto T."/>
            <person name="Alioto T."/>
            <person name="Gomez Garrido J."/>
        </authorList>
    </citation>
    <scope>NUCLEOTIDE SEQUENCE</scope>
    <source>
        <strain evidence="1">A484AB</strain>
    </source>
</reference>
<name>A0A7D9K7H3_PARCT</name>
<proteinExistence type="predicted"/>
<dbReference type="OrthoDB" id="6144369at2759"/>
<dbReference type="AlphaFoldDB" id="A0A7D9K7H3"/>
<comment type="caution">
    <text evidence="1">The sequence shown here is derived from an EMBL/GenBank/DDBJ whole genome shotgun (WGS) entry which is preliminary data.</text>
</comment>
<gene>
    <name evidence="1" type="ORF">PACLA_8A030980</name>
</gene>
<accession>A0A7D9K7H3</accession>
<dbReference type="EMBL" id="CACRXK020027356">
    <property type="protein sequence ID" value="CAB4040857.1"/>
    <property type="molecule type" value="Genomic_DNA"/>
</dbReference>
<evidence type="ECO:0000313" key="2">
    <source>
        <dbReference type="Proteomes" id="UP001152795"/>
    </source>
</evidence>
<organism evidence="1 2">
    <name type="scientific">Paramuricea clavata</name>
    <name type="common">Red gorgonian</name>
    <name type="synonym">Violescent sea-whip</name>
    <dbReference type="NCBI Taxonomy" id="317549"/>
    <lineage>
        <taxon>Eukaryota</taxon>
        <taxon>Metazoa</taxon>
        <taxon>Cnidaria</taxon>
        <taxon>Anthozoa</taxon>
        <taxon>Octocorallia</taxon>
        <taxon>Malacalcyonacea</taxon>
        <taxon>Plexauridae</taxon>
        <taxon>Paramuricea</taxon>
    </lineage>
</organism>
<keyword evidence="2" id="KW-1185">Reference proteome</keyword>
<evidence type="ECO:0000313" key="1">
    <source>
        <dbReference type="EMBL" id="CAB4040857.1"/>
    </source>
</evidence>
<sequence length="103" mass="11715">MAKIFDLKINDSQHAFTGERSTVSALTCISQNWFSVTDNLRDNTNGVHALFIDFRKAFDLVDHGILLKKFAKMNVTKRFLALDTKFFGRQESTGQPYGNLIID</sequence>
<protein>
    <submittedName>
        <fullName evidence="1">Uncharacterized protein</fullName>
    </submittedName>
</protein>
<dbReference type="Proteomes" id="UP001152795">
    <property type="component" value="Unassembled WGS sequence"/>
</dbReference>